<evidence type="ECO:0000256" key="1">
    <source>
        <dbReference type="SAM" id="MobiDB-lite"/>
    </source>
</evidence>
<accession>A0A162RC87</accession>
<evidence type="ECO:0000313" key="2">
    <source>
        <dbReference type="EMBL" id="KZS20396.1"/>
    </source>
</evidence>
<gene>
    <name evidence="2" type="ORF">APZ42_012921</name>
</gene>
<feature type="compositionally biased region" description="Polar residues" evidence="1">
    <location>
        <begin position="29"/>
        <end position="46"/>
    </location>
</feature>
<proteinExistence type="predicted"/>
<evidence type="ECO:0000313" key="3">
    <source>
        <dbReference type="Proteomes" id="UP000076858"/>
    </source>
</evidence>
<dbReference type="EMBL" id="LRGB01000197">
    <property type="protein sequence ID" value="KZS20396.1"/>
    <property type="molecule type" value="Genomic_DNA"/>
</dbReference>
<sequence length="248" mass="28211">MSGKTNGNTKNLNSIPKNSVKKPTKFSPRKSNVNGPSKSSGPSYSVNKGVSTYSWNEETIQLLIQSFSQYPVLFEIPRADYKDVTVQAVQMILLPKDCLIIVVHITTLTYIVEYVACFTLKIMSRELNIEDPSGTGFDDSKINRRKPFSFYEAMGFMAPFIRSRVGRHSSMPKSELDKDGEEDGDKSDDESVENVHENENSESKNDAEKEIEEENKNYENTESVEFSFSSLLRMLYFFSTTSKQVKWL</sequence>
<feature type="compositionally biased region" description="Basic residues" evidence="1">
    <location>
        <begin position="19"/>
        <end position="28"/>
    </location>
</feature>
<name>A0A162RC87_9CRUS</name>
<feature type="compositionally biased region" description="Basic and acidic residues" evidence="1">
    <location>
        <begin position="193"/>
        <end position="219"/>
    </location>
</feature>
<feature type="compositionally biased region" description="Polar residues" evidence="1">
    <location>
        <begin position="1"/>
        <end position="17"/>
    </location>
</feature>
<feature type="compositionally biased region" description="Acidic residues" evidence="1">
    <location>
        <begin position="178"/>
        <end position="192"/>
    </location>
</feature>
<dbReference type="OrthoDB" id="6081971at2759"/>
<reference evidence="2 3" key="1">
    <citation type="submission" date="2016-03" db="EMBL/GenBank/DDBJ databases">
        <title>EvidentialGene: Evidence-directed Construction of Genes on Genomes.</title>
        <authorList>
            <person name="Gilbert D.G."/>
            <person name="Choi J.-H."/>
            <person name="Mockaitis K."/>
            <person name="Colbourne J."/>
            <person name="Pfrender M."/>
        </authorList>
    </citation>
    <scope>NUCLEOTIDE SEQUENCE [LARGE SCALE GENOMIC DNA]</scope>
    <source>
        <strain evidence="2 3">Xinb3</strain>
        <tissue evidence="2">Complete organism</tissue>
    </source>
</reference>
<dbReference type="AlphaFoldDB" id="A0A162RC87"/>
<feature type="region of interest" description="Disordered" evidence="1">
    <location>
        <begin position="1"/>
        <end position="46"/>
    </location>
</feature>
<dbReference type="Proteomes" id="UP000076858">
    <property type="component" value="Unassembled WGS sequence"/>
</dbReference>
<feature type="region of interest" description="Disordered" evidence="1">
    <location>
        <begin position="168"/>
        <end position="222"/>
    </location>
</feature>
<keyword evidence="3" id="KW-1185">Reference proteome</keyword>
<organism evidence="2 3">
    <name type="scientific">Daphnia magna</name>
    <dbReference type="NCBI Taxonomy" id="35525"/>
    <lineage>
        <taxon>Eukaryota</taxon>
        <taxon>Metazoa</taxon>
        <taxon>Ecdysozoa</taxon>
        <taxon>Arthropoda</taxon>
        <taxon>Crustacea</taxon>
        <taxon>Branchiopoda</taxon>
        <taxon>Diplostraca</taxon>
        <taxon>Cladocera</taxon>
        <taxon>Anomopoda</taxon>
        <taxon>Daphniidae</taxon>
        <taxon>Daphnia</taxon>
    </lineage>
</organism>
<comment type="caution">
    <text evidence="2">The sequence shown here is derived from an EMBL/GenBank/DDBJ whole genome shotgun (WGS) entry which is preliminary data.</text>
</comment>
<protein>
    <submittedName>
        <fullName evidence="2">Putative Copia protein (Gag-int-pol protein)</fullName>
    </submittedName>
</protein>